<dbReference type="Proteomes" id="UP000681356">
    <property type="component" value="Unassembled WGS sequence"/>
</dbReference>
<comment type="caution">
    <text evidence="2">The sequence shown here is derived from an EMBL/GenBank/DDBJ whole genome shotgun (WGS) entry which is preliminary data.</text>
</comment>
<reference evidence="2" key="1">
    <citation type="submission" date="2021-04" db="EMBL/GenBank/DDBJ databases">
        <authorList>
            <person name="Yoon J."/>
        </authorList>
    </citation>
    <scope>NUCLEOTIDE SEQUENCE</scope>
    <source>
        <strain evidence="2">KMU-90</strain>
    </source>
</reference>
<protein>
    <submittedName>
        <fullName evidence="2">MarR family transcriptional regulator</fullName>
    </submittedName>
</protein>
<dbReference type="InterPro" id="IPR036390">
    <property type="entry name" value="WH_DNA-bd_sf"/>
</dbReference>
<sequence>MLELVACRDALKGRYRGCLSRHAISEAQWRVLDTLNRRGPQDATRLARHAVLLPSSLTHILAGLEARDLVRARRDPDDARRIQLRLSRGGRELLDEIGDEVAMIDSAVTDCLGAADTALLCAALRRMRMKLQDDPDAPVPRLISGP</sequence>
<evidence type="ECO:0000313" key="2">
    <source>
        <dbReference type="EMBL" id="MBS0126190.1"/>
    </source>
</evidence>
<dbReference type="PANTHER" id="PTHR33164:SF43">
    <property type="entry name" value="HTH-TYPE TRANSCRIPTIONAL REPRESSOR YETL"/>
    <property type="match status" value="1"/>
</dbReference>
<dbReference type="AlphaFoldDB" id="A0A8J7WEK3"/>
<dbReference type="InterPro" id="IPR039422">
    <property type="entry name" value="MarR/SlyA-like"/>
</dbReference>
<dbReference type="SMART" id="SM00347">
    <property type="entry name" value="HTH_MARR"/>
    <property type="match status" value="1"/>
</dbReference>
<dbReference type="GO" id="GO:0006950">
    <property type="term" value="P:response to stress"/>
    <property type="evidence" value="ECO:0007669"/>
    <property type="project" value="TreeGrafter"/>
</dbReference>
<proteinExistence type="predicted"/>
<evidence type="ECO:0000313" key="3">
    <source>
        <dbReference type="Proteomes" id="UP000681356"/>
    </source>
</evidence>
<gene>
    <name evidence="2" type="ORF">KB874_19050</name>
</gene>
<dbReference type="Gene3D" id="1.10.10.10">
    <property type="entry name" value="Winged helix-like DNA-binding domain superfamily/Winged helix DNA-binding domain"/>
    <property type="match status" value="1"/>
</dbReference>
<dbReference type="RefSeq" id="WP_212538139.1">
    <property type="nucleotide sequence ID" value="NZ_JAGTUU010000008.1"/>
</dbReference>
<dbReference type="EMBL" id="JAGTUU010000008">
    <property type="protein sequence ID" value="MBS0126190.1"/>
    <property type="molecule type" value="Genomic_DNA"/>
</dbReference>
<dbReference type="InterPro" id="IPR036388">
    <property type="entry name" value="WH-like_DNA-bd_sf"/>
</dbReference>
<dbReference type="Pfam" id="PF01047">
    <property type="entry name" value="MarR"/>
    <property type="match status" value="1"/>
</dbReference>
<feature type="domain" description="HTH marR-type" evidence="1">
    <location>
        <begin position="1"/>
        <end position="129"/>
    </location>
</feature>
<name>A0A8J7WEK3_9RHOB</name>
<accession>A0A8J7WEK3</accession>
<dbReference type="GO" id="GO:0003700">
    <property type="term" value="F:DNA-binding transcription factor activity"/>
    <property type="evidence" value="ECO:0007669"/>
    <property type="project" value="InterPro"/>
</dbReference>
<organism evidence="2 3">
    <name type="scientific">Thetidibacter halocola</name>
    <dbReference type="NCBI Taxonomy" id="2827239"/>
    <lineage>
        <taxon>Bacteria</taxon>
        <taxon>Pseudomonadati</taxon>
        <taxon>Pseudomonadota</taxon>
        <taxon>Alphaproteobacteria</taxon>
        <taxon>Rhodobacterales</taxon>
        <taxon>Roseobacteraceae</taxon>
        <taxon>Thetidibacter</taxon>
    </lineage>
</organism>
<dbReference type="PANTHER" id="PTHR33164">
    <property type="entry name" value="TRANSCRIPTIONAL REGULATOR, MARR FAMILY"/>
    <property type="match status" value="1"/>
</dbReference>
<dbReference type="InterPro" id="IPR000835">
    <property type="entry name" value="HTH_MarR-typ"/>
</dbReference>
<evidence type="ECO:0000259" key="1">
    <source>
        <dbReference type="PROSITE" id="PS50995"/>
    </source>
</evidence>
<keyword evidence="3" id="KW-1185">Reference proteome</keyword>
<dbReference type="PROSITE" id="PS50995">
    <property type="entry name" value="HTH_MARR_2"/>
    <property type="match status" value="1"/>
</dbReference>
<dbReference type="SUPFAM" id="SSF46785">
    <property type="entry name" value="Winged helix' DNA-binding domain"/>
    <property type="match status" value="1"/>
</dbReference>